<gene>
    <name evidence="1" type="ORF">RHGRI_002185</name>
</gene>
<evidence type="ECO:0000313" key="2">
    <source>
        <dbReference type="Proteomes" id="UP000823749"/>
    </source>
</evidence>
<sequence length="131" mass="14156">MDWREREKRIIGERKSRGGINIAAAQGQGNGGNVVSVGGFGLGKRDGIDPFLEFVNKLPLVCYVQLGQSVVSDTGTAPRRLLGRPLAGGGGRRLGVRDGGDWSAVISVTVASRDYWKQCRAAFLLRSYHNL</sequence>
<reference evidence="1" key="1">
    <citation type="submission" date="2020-08" db="EMBL/GenBank/DDBJ databases">
        <title>Plant Genome Project.</title>
        <authorList>
            <person name="Zhang R.-G."/>
        </authorList>
    </citation>
    <scope>NUCLEOTIDE SEQUENCE</scope>
    <source>
        <strain evidence="1">WSP0</strain>
        <tissue evidence="1">Leaf</tissue>
    </source>
</reference>
<dbReference type="EMBL" id="JACTNZ010000001">
    <property type="protein sequence ID" value="KAG5566545.1"/>
    <property type="molecule type" value="Genomic_DNA"/>
</dbReference>
<comment type="caution">
    <text evidence="1">The sequence shown here is derived from an EMBL/GenBank/DDBJ whole genome shotgun (WGS) entry which is preliminary data.</text>
</comment>
<proteinExistence type="predicted"/>
<evidence type="ECO:0000313" key="1">
    <source>
        <dbReference type="EMBL" id="KAG5566545.1"/>
    </source>
</evidence>
<keyword evidence="2" id="KW-1185">Reference proteome</keyword>
<organism evidence="1 2">
    <name type="scientific">Rhododendron griersonianum</name>
    <dbReference type="NCBI Taxonomy" id="479676"/>
    <lineage>
        <taxon>Eukaryota</taxon>
        <taxon>Viridiplantae</taxon>
        <taxon>Streptophyta</taxon>
        <taxon>Embryophyta</taxon>
        <taxon>Tracheophyta</taxon>
        <taxon>Spermatophyta</taxon>
        <taxon>Magnoliopsida</taxon>
        <taxon>eudicotyledons</taxon>
        <taxon>Gunneridae</taxon>
        <taxon>Pentapetalae</taxon>
        <taxon>asterids</taxon>
        <taxon>Ericales</taxon>
        <taxon>Ericaceae</taxon>
        <taxon>Ericoideae</taxon>
        <taxon>Rhodoreae</taxon>
        <taxon>Rhododendron</taxon>
    </lineage>
</organism>
<name>A0AAV6LMY2_9ERIC</name>
<protein>
    <submittedName>
        <fullName evidence="1">Uncharacterized protein</fullName>
    </submittedName>
</protein>
<dbReference type="AlphaFoldDB" id="A0AAV6LMY2"/>
<accession>A0AAV6LMY2</accession>
<dbReference type="Proteomes" id="UP000823749">
    <property type="component" value="Chromosome 1"/>
</dbReference>